<protein>
    <recommendedName>
        <fullName evidence="3">ThiamineS protein</fullName>
    </recommendedName>
</protein>
<dbReference type="SUPFAM" id="SSF54285">
    <property type="entry name" value="MoaD/ThiS"/>
    <property type="match status" value="1"/>
</dbReference>
<accession>I3XPQ1</accession>
<evidence type="ECO:0000313" key="1">
    <source>
        <dbReference type="EMBL" id="AFL65925.1"/>
    </source>
</evidence>
<dbReference type="KEGG" id="dfd:Desfe_0010"/>
<dbReference type="Gene3D" id="3.10.20.30">
    <property type="match status" value="1"/>
</dbReference>
<dbReference type="InterPro" id="IPR016155">
    <property type="entry name" value="Mopterin_synth/thiamin_S_b"/>
</dbReference>
<keyword evidence="2" id="KW-1185">Reference proteome</keyword>
<dbReference type="InterPro" id="IPR053833">
    <property type="entry name" value="SAMP2"/>
</dbReference>
<dbReference type="eggNOG" id="arCOG00535">
    <property type="taxonomic scope" value="Archaea"/>
</dbReference>
<dbReference type="InterPro" id="IPR012675">
    <property type="entry name" value="Beta-grasp_dom_sf"/>
</dbReference>
<evidence type="ECO:0008006" key="3">
    <source>
        <dbReference type="Google" id="ProtNLM"/>
    </source>
</evidence>
<reference evidence="1 2" key="1">
    <citation type="journal article" date="2012" name="J. Bacteriol.">
        <title>Complete Genome Sequence of Desulfurococcus fermentans, a Hyperthermophilic Cellulolytic Crenarchaeon Isolated from a Freshwater Hot Spring in Kamchatka, Russia.</title>
        <authorList>
            <person name="Susanti D."/>
            <person name="Johnson E.F."/>
            <person name="Rodriguez J.R."/>
            <person name="Anderson I."/>
            <person name="Perevalova A.A."/>
            <person name="Kyrpides N."/>
            <person name="Lucas S."/>
            <person name="Han J."/>
            <person name="Lapidus A."/>
            <person name="Cheng J.F."/>
            <person name="Goodwin L."/>
            <person name="Pitluck S."/>
            <person name="Mavrommatis K."/>
            <person name="Peters L."/>
            <person name="Land M.L."/>
            <person name="Hauser L."/>
            <person name="Gopalan V."/>
            <person name="Chan P.P."/>
            <person name="Lowe T.M."/>
            <person name="Atomi H."/>
            <person name="Bonch-Osmolovskaya E.A."/>
            <person name="Woyke T."/>
            <person name="Mukhopadhyay B."/>
        </authorList>
    </citation>
    <scope>NUCLEOTIDE SEQUENCE [LARGE SCALE GENOMIC DNA]</scope>
    <source>
        <strain evidence="1 2">DSM 16532</strain>
    </source>
</reference>
<sequence>MVSHMIKVKVTGEQASRILDVGEISVSELLRRLGLSKSEHIVLREGIPLTEDDIIRDGDEVVVYLVKSGG</sequence>
<evidence type="ECO:0000313" key="2">
    <source>
        <dbReference type="Proteomes" id="UP000006175"/>
    </source>
</evidence>
<proteinExistence type="predicted"/>
<organism evidence="1 2">
    <name type="scientific">Desulfurococcus amylolyticus DSM 16532</name>
    <dbReference type="NCBI Taxonomy" id="768672"/>
    <lineage>
        <taxon>Archaea</taxon>
        <taxon>Thermoproteota</taxon>
        <taxon>Thermoprotei</taxon>
        <taxon>Desulfurococcales</taxon>
        <taxon>Desulfurococcaceae</taxon>
        <taxon>Desulfurococcus</taxon>
    </lineage>
</organism>
<gene>
    <name evidence="1" type="ORF">Desfe_0010</name>
</gene>
<dbReference type="Proteomes" id="UP000006175">
    <property type="component" value="Chromosome"/>
</dbReference>
<dbReference type="HOGENOM" id="CLU_114601_9_4_2"/>
<dbReference type="Pfam" id="PF21965">
    <property type="entry name" value="SAMP2"/>
    <property type="match status" value="1"/>
</dbReference>
<dbReference type="EMBL" id="CP003321">
    <property type="protein sequence ID" value="AFL65925.1"/>
    <property type="molecule type" value="Genomic_DNA"/>
</dbReference>
<dbReference type="AlphaFoldDB" id="I3XPQ1"/>
<name>I3XPQ1_DESAM</name>